<accession>A0A2W5GIV0</accession>
<evidence type="ECO:0000313" key="2">
    <source>
        <dbReference type="Proteomes" id="UP000249645"/>
    </source>
</evidence>
<protein>
    <submittedName>
        <fullName evidence="1">Uncharacterized protein</fullName>
    </submittedName>
</protein>
<evidence type="ECO:0000313" key="1">
    <source>
        <dbReference type="EMBL" id="PZP43202.1"/>
    </source>
</evidence>
<dbReference type="Gene3D" id="3.40.390.70">
    <property type="match status" value="1"/>
</dbReference>
<dbReference type="Proteomes" id="UP000249645">
    <property type="component" value="Unassembled WGS sequence"/>
</dbReference>
<dbReference type="AlphaFoldDB" id="A0A2W5GIV0"/>
<comment type="caution">
    <text evidence="1">The sequence shown here is derived from an EMBL/GenBank/DDBJ whole genome shotgun (WGS) entry which is preliminary data.</text>
</comment>
<sequence>MNIKGVADSAIIFRGNINFSFIKFLDRKAQVKSADFFALANYSTPIPSTNSWASRYKVGFLPIGFTSSTILNDADSDWYSYIQATVTTPYSTLINSTGITSKDNTLKGILTSVKDSSGLIRKKYDIVTQFYKNRYNIDLQRIGNGEK</sequence>
<name>A0A2W5GIV0_9SPHI</name>
<reference evidence="1 2" key="1">
    <citation type="submission" date="2017-11" db="EMBL/GenBank/DDBJ databases">
        <title>Infants hospitalized years apart are colonized by the same room-sourced microbial strains.</title>
        <authorList>
            <person name="Brooks B."/>
            <person name="Olm M.R."/>
            <person name="Firek B.A."/>
            <person name="Baker R."/>
            <person name="Thomas B.C."/>
            <person name="Morowitz M.J."/>
            <person name="Banfield J.F."/>
        </authorList>
    </citation>
    <scope>NUCLEOTIDE SEQUENCE [LARGE SCALE GENOMIC DNA]</scope>
    <source>
        <strain evidence="1">S2_009_000_R2_76</strain>
    </source>
</reference>
<organism evidence="1 2">
    <name type="scientific">Pseudopedobacter saltans</name>
    <dbReference type="NCBI Taxonomy" id="151895"/>
    <lineage>
        <taxon>Bacteria</taxon>
        <taxon>Pseudomonadati</taxon>
        <taxon>Bacteroidota</taxon>
        <taxon>Sphingobacteriia</taxon>
        <taxon>Sphingobacteriales</taxon>
        <taxon>Sphingobacteriaceae</taxon>
        <taxon>Pseudopedobacter</taxon>
    </lineage>
</organism>
<dbReference type="EMBL" id="QFOI01000383">
    <property type="protein sequence ID" value="PZP43202.1"/>
    <property type="molecule type" value="Genomic_DNA"/>
</dbReference>
<proteinExistence type="predicted"/>
<gene>
    <name evidence="1" type="ORF">DI598_16000</name>
</gene>